<reference evidence="3 4" key="1">
    <citation type="submission" date="2018-03" db="EMBL/GenBank/DDBJ databases">
        <title>Genomic Encyclopedia of Type Strains, Phase III (KMG-III): the genomes of soil and plant-associated and newly described type strains.</title>
        <authorList>
            <person name="Whitman W."/>
        </authorList>
    </citation>
    <scope>NUCLEOTIDE SEQUENCE [LARGE SCALE GENOMIC DNA]</scope>
    <source>
        <strain evidence="3 4">CGMCC 1.07653</strain>
    </source>
</reference>
<keyword evidence="1" id="KW-0472">Membrane</keyword>
<feature type="transmembrane region" description="Helical" evidence="1">
    <location>
        <begin position="21"/>
        <end position="44"/>
    </location>
</feature>
<organism evidence="3 4">
    <name type="scientific">Salsuginibacillus halophilus</name>
    <dbReference type="NCBI Taxonomy" id="517424"/>
    <lineage>
        <taxon>Bacteria</taxon>
        <taxon>Bacillati</taxon>
        <taxon>Bacillota</taxon>
        <taxon>Bacilli</taxon>
        <taxon>Bacillales</taxon>
        <taxon>Bacillaceae</taxon>
        <taxon>Salsuginibacillus</taxon>
    </lineage>
</organism>
<dbReference type="CDD" id="cd13399">
    <property type="entry name" value="Slt35-like"/>
    <property type="match status" value="1"/>
</dbReference>
<evidence type="ECO:0000259" key="2">
    <source>
        <dbReference type="Pfam" id="PF01464"/>
    </source>
</evidence>
<dbReference type="Proteomes" id="UP000242310">
    <property type="component" value="Unassembled WGS sequence"/>
</dbReference>
<gene>
    <name evidence="3" type="ORF">B0H94_10815</name>
</gene>
<dbReference type="InterPro" id="IPR008258">
    <property type="entry name" value="Transglycosylase_SLT_dom_1"/>
</dbReference>
<dbReference type="RefSeq" id="WP_245893943.1">
    <property type="nucleotide sequence ID" value="NZ_PYAV01000008.1"/>
</dbReference>
<sequence>MINFFKYTMQSENGAARSLAVPAGVMFFLMLITLFTVSLTLIAAQTESPTVEESTPEVPAVEPIPDEFMPVYTEAAEAYDVPWEMLAAIHRVETSFSNADPMVSEAGAVGHMQFMPCTWTGWSHPSCENLGEGDIPEDVQTDPEAIATYGGYGVDASGNGKADPFDIEDAVHSAAYYLAANGMADGAEEEALFVYNQADWYVEDVLHYAEVYSEEAEDAELVSAEQLP</sequence>
<dbReference type="InterPro" id="IPR023346">
    <property type="entry name" value="Lysozyme-like_dom_sf"/>
</dbReference>
<keyword evidence="4" id="KW-1185">Reference proteome</keyword>
<name>A0A2P8HDV7_9BACI</name>
<accession>A0A2P8HDV7</accession>
<evidence type="ECO:0000256" key="1">
    <source>
        <dbReference type="SAM" id="Phobius"/>
    </source>
</evidence>
<proteinExistence type="predicted"/>
<evidence type="ECO:0000313" key="4">
    <source>
        <dbReference type="Proteomes" id="UP000242310"/>
    </source>
</evidence>
<dbReference type="Gene3D" id="1.10.530.10">
    <property type="match status" value="1"/>
</dbReference>
<comment type="caution">
    <text evidence="3">The sequence shown here is derived from an EMBL/GenBank/DDBJ whole genome shotgun (WGS) entry which is preliminary data.</text>
</comment>
<dbReference type="AlphaFoldDB" id="A0A2P8HDV7"/>
<feature type="domain" description="Transglycosylase SLT" evidence="2">
    <location>
        <begin position="73"/>
        <end position="120"/>
    </location>
</feature>
<dbReference type="SUPFAM" id="SSF53955">
    <property type="entry name" value="Lysozyme-like"/>
    <property type="match status" value="1"/>
</dbReference>
<evidence type="ECO:0000313" key="3">
    <source>
        <dbReference type="EMBL" id="PSL44405.1"/>
    </source>
</evidence>
<dbReference type="Pfam" id="PF01464">
    <property type="entry name" value="SLT"/>
    <property type="match status" value="1"/>
</dbReference>
<keyword evidence="1" id="KW-1133">Transmembrane helix</keyword>
<protein>
    <submittedName>
        <fullName evidence="3">Transglycosylase-like protein with SLT domain</fullName>
    </submittedName>
</protein>
<keyword evidence="1" id="KW-0812">Transmembrane</keyword>
<dbReference type="EMBL" id="PYAV01000008">
    <property type="protein sequence ID" value="PSL44405.1"/>
    <property type="molecule type" value="Genomic_DNA"/>
</dbReference>